<sequence>MENILEKTVKENGNIDLNELSWKQVVALLGAWDSSFARNENTSFSEMVKRCYKSRPWHENANIIYLHRDNKKTTILPHACYNLDEAEENMIFNLLKKQLK</sequence>
<dbReference type="Proteomes" id="UP000406735">
    <property type="component" value="Unassembled WGS sequence"/>
</dbReference>
<dbReference type="AlphaFoldDB" id="A0A6A7W1T8"/>
<comment type="caution">
    <text evidence="1">The sequence shown here is derived from an EMBL/GenBank/DDBJ whole genome shotgun (WGS) entry which is preliminary data.</text>
</comment>
<organism evidence="1 2">
    <name type="scientific">Segatella copri</name>
    <dbReference type="NCBI Taxonomy" id="165179"/>
    <lineage>
        <taxon>Bacteria</taxon>
        <taxon>Pseudomonadati</taxon>
        <taxon>Bacteroidota</taxon>
        <taxon>Bacteroidia</taxon>
        <taxon>Bacteroidales</taxon>
        <taxon>Prevotellaceae</taxon>
        <taxon>Segatella</taxon>
    </lineage>
</organism>
<protein>
    <submittedName>
        <fullName evidence="1">Uncharacterized protein</fullName>
    </submittedName>
</protein>
<evidence type="ECO:0000313" key="1">
    <source>
        <dbReference type="EMBL" id="MQN09856.1"/>
    </source>
</evidence>
<gene>
    <name evidence="1" type="ORF">F7D97_07980</name>
</gene>
<proteinExistence type="predicted"/>
<evidence type="ECO:0000313" key="2">
    <source>
        <dbReference type="Proteomes" id="UP000406735"/>
    </source>
</evidence>
<reference evidence="1 2" key="1">
    <citation type="submission" date="2019-09" db="EMBL/GenBank/DDBJ databases">
        <title>Distinct polysaccharide growth profiles of human intestinal Prevotella copri isolates.</title>
        <authorList>
            <person name="Fehlner-Peach H."/>
            <person name="Magnabosco C."/>
            <person name="Raghavan V."/>
            <person name="Scher J.U."/>
            <person name="Tett A."/>
            <person name="Cox L.M."/>
            <person name="Gottsegen C."/>
            <person name="Watters A."/>
            <person name="Wiltshire- Gordon J.D."/>
            <person name="Segata N."/>
            <person name="Bonneau R."/>
            <person name="Littman D.R."/>
        </authorList>
    </citation>
    <scope>NUCLEOTIDE SEQUENCE [LARGE SCALE GENOMIC DNA]</scope>
    <source>
        <strain evidence="2">iK21513</strain>
    </source>
</reference>
<accession>A0A6A7W1T8</accession>
<dbReference type="EMBL" id="VZCY01000068">
    <property type="protein sequence ID" value="MQN09856.1"/>
    <property type="molecule type" value="Genomic_DNA"/>
</dbReference>
<name>A0A6A7W1T8_9BACT</name>
<dbReference type="RefSeq" id="WP_153079823.1">
    <property type="nucleotide sequence ID" value="NZ_VZAU01000126.1"/>
</dbReference>